<organism evidence="2 3">
    <name type="scientific">Nitrosovibrio tenuis</name>
    <dbReference type="NCBI Taxonomy" id="1233"/>
    <lineage>
        <taxon>Bacteria</taxon>
        <taxon>Pseudomonadati</taxon>
        <taxon>Pseudomonadota</taxon>
        <taxon>Betaproteobacteria</taxon>
        <taxon>Nitrosomonadales</taxon>
        <taxon>Nitrosomonadaceae</taxon>
        <taxon>Nitrosovibrio</taxon>
    </lineage>
</organism>
<dbReference type="AlphaFoldDB" id="A0A1H7RNE5"/>
<accession>A0A1H7RNE5</accession>
<protein>
    <recommendedName>
        <fullName evidence="4">SMODS and SLOG-associating 2TM effector domain-containing protein</fullName>
    </recommendedName>
</protein>
<evidence type="ECO:0000313" key="3">
    <source>
        <dbReference type="Proteomes" id="UP000198620"/>
    </source>
</evidence>
<gene>
    <name evidence="2" type="ORF">SAMN05216387_11821</name>
</gene>
<keyword evidence="3" id="KW-1185">Reference proteome</keyword>
<evidence type="ECO:0000256" key="1">
    <source>
        <dbReference type="SAM" id="Phobius"/>
    </source>
</evidence>
<name>A0A1H7RNE5_9PROT</name>
<feature type="transmembrane region" description="Helical" evidence="1">
    <location>
        <begin position="59"/>
        <end position="75"/>
    </location>
</feature>
<dbReference type="Proteomes" id="UP000198620">
    <property type="component" value="Unassembled WGS sequence"/>
</dbReference>
<sequence length="176" mass="20583">MRPIVLNAELGVQMTELEKIEFNRRIDIAYSVIEAAARCFGLMSDLDERIKSAAKAASSYWYWFFIIVGIVMHYSPSYAGSGLNTGIWVIFATLGVWCAKQFELRQLKTQRDGYEERLYELEMIWRSVVGTGAFFWDIDKFTNDGLDHEDDAFSAWWAEQRRWILERVCGYKNRSF</sequence>
<evidence type="ECO:0008006" key="4">
    <source>
        <dbReference type="Google" id="ProtNLM"/>
    </source>
</evidence>
<evidence type="ECO:0000313" key="2">
    <source>
        <dbReference type="EMBL" id="SEL61344.1"/>
    </source>
</evidence>
<keyword evidence="1" id="KW-0472">Membrane</keyword>
<keyword evidence="1" id="KW-1133">Transmembrane helix</keyword>
<keyword evidence="1" id="KW-0812">Transmembrane</keyword>
<dbReference type="EMBL" id="FOBH01000018">
    <property type="protein sequence ID" value="SEL61344.1"/>
    <property type="molecule type" value="Genomic_DNA"/>
</dbReference>
<reference evidence="2 3" key="1">
    <citation type="submission" date="2016-10" db="EMBL/GenBank/DDBJ databases">
        <authorList>
            <person name="de Groot N.N."/>
        </authorList>
    </citation>
    <scope>NUCLEOTIDE SEQUENCE [LARGE SCALE GENOMIC DNA]</scope>
    <source>
        <strain evidence="2 3">Nv1</strain>
    </source>
</reference>
<proteinExistence type="predicted"/>
<feature type="transmembrane region" description="Helical" evidence="1">
    <location>
        <begin position="81"/>
        <end position="99"/>
    </location>
</feature>